<protein>
    <submittedName>
        <fullName evidence="1">36052_t:CDS:1</fullName>
    </submittedName>
</protein>
<proteinExistence type="predicted"/>
<reference evidence="1 2" key="1">
    <citation type="submission" date="2021-06" db="EMBL/GenBank/DDBJ databases">
        <authorList>
            <person name="Kallberg Y."/>
            <person name="Tangrot J."/>
            <person name="Rosling A."/>
        </authorList>
    </citation>
    <scope>NUCLEOTIDE SEQUENCE [LARGE SCALE GENOMIC DNA]</scope>
    <source>
        <strain evidence="1 2">120-4 pot B 10/14</strain>
    </source>
</reference>
<organism evidence="1 2">
    <name type="scientific">Gigaspora margarita</name>
    <dbReference type="NCBI Taxonomy" id="4874"/>
    <lineage>
        <taxon>Eukaryota</taxon>
        <taxon>Fungi</taxon>
        <taxon>Fungi incertae sedis</taxon>
        <taxon>Mucoromycota</taxon>
        <taxon>Glomeromycotina</taxon>
        <taxon>Glomeromycetes</taxon>
        <taxon>Diversisporales</taxon>
        <taxon>Gigasporaceae</taxon>
        <taxon>Gigaspora</taxon>
    </lineage>
</organism>
<evidence type="ECO:0000313" key="2">
    <source>
        <dbReference type="Proteomes" id="UP000789901"/>
    </source>
</evidence>
<keyword evidence="2" id="KW-1185">Reference proteome</keyword>
<sequence length="57" mass="6258">TGIDINKDKLLNGILKSVELDYSKGTNAVAICCEFGLGNIKDNLKVSERYKEVNVIT</sequence>
<feature type="non-terminal residue" evidence="1">
    <location>
        <position position="1"/>
    </location>
</feature>
<gene>
    <name evidence="1" type="ORF">GMARGA_LOCUS10820</name>
</gene>
<dbReference type="Proteomes" id="UP000789901">
    <property type="component" value="Unassembled WGS sequence"/>
</dbReference>
<evidence type="ECO:0000313" key="1">
    <source>
        <dbReference type="EMBL" id="CAG8678457.1"/>
    </source>
</evidence>
<dbReference type="EMBL" id="CAJVQB010006162">
    <property type="protein sequence ID" value="CAG8678457.1"/>
    <property type="molecule type" value="Genomic_DNA"/>
</dbReference>
<comment type="caution">
    <text evidence="1">The sequence shown here is derived from an EMBL/GenBank/DDBJ whole genome shotgun (WGS) entry which is preliminary data.</text>
</comment>
<accession>A0ABN7UWT8</accession>
<name>A0ABN7UWT8_GIGMA</name>